<dbReference type="PANTHER" id="PTHR34794:SF1">
    <property type="entry name" value="OS10G0101800 PROTEIN"/>
    <property type="match status" value="1"/>
</dbReference>
<proteinExistence type="predicted"/>
<evidence type="ECO:0000259" key="2">
    <source>
        <dbReference type="Pfam" id="PF05678"/>
    </source>
</evidence>
<protein>
    <recommendedName>
        <fullName evidence="2">VQ domain-containing protein</fullName>
    </recommendedName>
</protein>
<evidence type="ECO:0000256" key="1">
    <source>
        <dbReference type="SAM" id="MobiDB-lite"/>
    </source>
</evidence>
<sequence>MEAYSSSSSSSSSSISTYLSLNSQETKRMKQPYPSQSSLHSVRKPQMKPWKKPIAPLPPTPPRVYKVESAKFREVVQQLTGAPEFQSRRLQSVAPPPLNLSPAAPLVDSTDPAAPLQLFSSPEKTPLSALYKDLMNDTFETRAAPKLCDSLSVSSPLGFAFSPSSYPWCSFPLLSPGTLSALEQSTVL</sequence>
<name>A0AA39D454_VITRO</name>
<dbReference type="AlphaFoldDB" id="A0AA39D454"/>
<reference evidence="3 4" key="1">
    <citation type="journal article" date="2023" name="BMC Biotechnol.">
        <title>Vitis rotundifolia cv Carlos genome sequencing.</title>
        <authorList>
            <person name="Huff M."/>
            <person name="Hulse-Kemp A."/>
            <person name="Scheffler B."/>
            <person name="Youngblood R."/>
            <person name="Simpson S."/>
            <person name="Babiker E."/>
            <person name="Staton M."/>
        </authorList>
    </citation>
    <scope>NUCLEOTIDE SEQUENCE [LARGE SCALE GENOMIC DNA]</scope>
    <source>
        <tissue evidence="3">Leaf</tissue>
    </source>
</reference>
<evidence type="ECO:0000313" key="3">
    <source>
        <dbReference type="EMBL" id="KAJ9670451.1"/>
    </source>
</evidence>
<evidence type="ECO:0000313" key="4">
    <source>
        <dbReference type="Proteomes" id="UP001168098"/>
    </source>
</evidence>
<dbReference type="PANTHER" id="PTHR34794">
    <property type="entry name" value="EXPRESSED PROTEIN"/>
    <property type="match status" value="1"/>
</dbReference>
<dbReference type="EMBL" id="JARBHA010000020">
    <property type="protein sequence ID" value="KAJ9670451.1"/>
    <property type="molecule type" value="Genomic_DNA"/>
</dbReference>
<accession>A0AA39D454</accession>
<dbReference type="Pfam" id="PF05678">
    <property type="entry name" value="VQ"/>
    <property type="match status" value="1"/>
</dbReference>
<dbReference type="Proteomes" id="UP001168098">
    <property type="component" value="Unassembled WGS sequence"/>
</dbReference>
<organism evidence="3 4">
    <name type="scientific">Vitis rotundifolia</name>
    <name type="common">Muscadine grape</name>
    <dbReference type="NCBI Taxonomy" id="103349"/>
    <lineage>
        <taxon>Eukaryota</taxon>
        <taxon>Viridiplantae</taxon>
        <taxon>Streptophyta</taxon>
        <taxon>Embryophyta</taxon>
        <taxon>Tracheophyta</taxon>
        <taxon>Spermatophyta</taxon>
        <taxon>Magnoliopsida</taxon>
        <taxon>eudicotyledons</taxon>
        <taxon>Gunneridae</taxon>
        <taxon>Pentapetalae</taxon>
        <taxon>rosids</taxon>
        <taxon>Vitales</taxon>
        <taxon>Vitaceae</taxon>
        <taxon>Viteae</taxon>
        <taxon>Vitis</taxon>
    </lineage>
</organism>
<feature type="compositionally biased region" description="Low complexity" evidence="1">
    <location>
        <begin position="1"/>
        <end position="16"/>
    </location>
</feature>
<feature type="region of interest" description="Disordered" evidence="1">
    <location>
        <begin position="1"/>
        <end position="62"/>
    </location>
</feature>
<dbReference type="InterPro" id="IPR008889">
    <property type="entry name" value="VQ"/>
</dbReference>
<comment type="caution">
    <text evidence="3">The sequence shown here is derived from an EMBL/GenBank/DDBJ whole genome shotgun (WGS) entry which is preliminary data.</text>
</comment>
<keyword evidence="4" id="KW-1185">Reference proteome</keyword>
<dbReference type="InterPro" id="IPR039610">
    <property type="entry name" value="VQ29"/>
</dbReference>
<gene>
    <name evidence="3" type="ORF">PVL29_026779</name>
</gene>
<feature type="domain" description="VQ" evidence="2">
    <location>
        <begin position="60"/>
        <end position="84"/>
    </location>
</feature>
<feature type="compositionally biased region" description="Basic residues" evidence="1">
    <location>
        <begin position="41"/>
        <end position="51"/>
    </location>
</feature>